<dbReference type="EMBL" id="JAWDJW010007831">
    <property type="protein sequence ID" value="KAK3061462.1"/>
    <property type="molecule type" value="Genomic_DNA"/>
</dbReference>
<evidence type="ECO:0000313" key="2">
    <source>
        <dbReference type="Proteomes" id="UP001186974"/>
    </source>
</evidence>
<dbReference type="Proteomes" id="UP001186974">
    <property type="component" value="Unassembled WGS sequence"/>
</dbReference>
<evidence type="ECO:0000313" key="1">
    <source>
        <dbReference type="EMBL" id="KAK3061462.1"/>
    </source>
</evidence>
<sequence>MKNALYCTLVPEPLNRWLGSIRAHSNQYDLSKVSYNRESPHVPGHTSVGFPRSPSSPPASPAHHIVDEVLNVAAPVACFRRWAKNP</sequence>
<accession>A0ACC3D482</accession>
<reference evidence="1" key="1">
    <citation type="submission" date="2024-09" db="EMBL/GenBank/DDBJ databases">
        <title>Black Yeasts Isolated from many extreme environments.</title>
        <authorList>
            <person name="Coleine C."/>
            <person name="Stajich J.E."/>
            <person name="Selbmann L."/>
        </authorList>
    </citation>
    <scope>NUCLEOTIDE SEQUENCE</scope>
    <source>
        <strain evidence="1">CCFEE 5737</strain>
    </source>
</reference>
<name>A0ACC3D482_9PEZI</name>
<gene>
    <name evidence="1" type="ORF">LTS18_006156</name>
</gene>
<proteinExistence type="predicted"/>
<protein>
    <submittedName>
        <fullName evidence="1">Uncharacterized protein</fullName>
    </submittedName>
</protein>
<organism evidence="1 2">
    <name type="scientific">Coniosporium uncinatum</name>
    <dbReference type="NCBI Taxonomy" id="93489"/>
    <lineage>
        <taxon>Eukaryota</taxon>
        <taxon>Fungi</taxon>
        <taxon>Dikarya</taxon>
        <taxon>Ascomycota</taxon>
        <taxon>Pezizomycotina</taxon>
        <taxon>Dothideomycetes</taxon>
        <taxon>Dothideomycetes incertae sedis</taxon>
        <taxon>Coniosporium</taxon>
    </lineage>
</organism>
<comment type="caution">
    <text evidence="1">The sequence shown here is derived from an EMBL/GenBank/DDBJ whole genome shotgun (WGS) entry which is preliminary data.</text>
</comment>
<keyword evidence="2" id="KW-1185">Reference proteome</keyword>